<comment type="caution">
    <text evidence="1">The sequence shown here is derived from an EMBL/GenBank/DDBJ whole genome shotgun (WGS) entry which is preliminary data.</text>
</comment>
<proteinExistence type="predicted"/>
<protein>
    <submittedName>
        <fullName evidence="1">Carbohydrate ABC transporter permease</fullName>
    </submittedName>
</protein>
<gene>
    <name evidence="1" type="ORF">WKI47_14910</name>
</gene>
<dbReference type="Proteomes" id="UP001380953">
    <property type="component" value="Unassembled WGS sequence"/>
</dbReference>
<evidence type="ECO:0000313" key="2">
    <source>
        <dbReference type="Proteomes" id="UP001380953"/>
    </source>
</evidence>
<keyword evidence="2" id="KW-1185">Reference proteome</keyword>
<dbReference type="EMBL" id="JBBKAR010000039">
    <property type="protein sequence ID" value="MEJ8305194.1"/>
    <property type="molecule type" value="Genomic_DNA"/>
</dbReference>
<name>A0ACC6PE33_9BACL</name>
<accession>A0ACC6PE33</accession>
<reference evidence="1" key="1">
    <citation type="submission" date="2024-03" db="EMBL/GenBank/DDBJ databases">
        <title>Whole genome sequecning of epiphytes from Marcgravia umbellata leaves.</title>
        <authorList>
            <person name="Kumar G."/>
            <person name="Savka M.A."/>
        </authorList>
    </citation>
    <scope>NUCLEOTIDE SEQUENCE</scope>
    <source>
        <strain evidence="1">RIT_BL5</strain>
    </source>
</reference>
<evidence type="ECO:0000313" key="1">
    <source>
        <dbReference type="EMBL" id="MEJ8305194.1"/>
    </source>
</evidence>
<organism evidence="1 2">
    <name type="scientific">Saccharibacillus sacchari</name>
    <dbReference type="NCBI Taxonomy" id="456493"/>
    <lineage>
        <taxon>Bacteria</taxon>
        <taxon>Bacillati</taxon>
        <taxon>Bacillota</taxon>
        <taxon>Bacilli</taxon>
        <taxon>Bacillales</taxon>
        <taxon>Paenibacillaceae</taxon>
        <taxon>Saccharibacillus</taxon>
    </lineage>
</organism>
<sequence length="277" mass="31210">MMRTTSIWKSYIRWAIVALLSVFYLYPLYMLTVLSLKTNEQMFASAFGLKGGFHFTNYVEAWTRSNFGQALFNSSLISIVSVSFIILFGAMASYPLARRSGKLSVLLSLFFVVGLIVPVQLNLIPLFKMMNSLQLNQSQLGVILLYISFGMPLTIFLFSSFMRSLPMELEEAAQIDGSSSVGIFFKILLPLLKPVAASVLILQFLHIWNDFFLPVVFLNTDSLRTVQVAVYSFSGRYSNDWAHMFPMIVICVAPVMLLYIFLQRYIISGIMSGAVKG</sequence>